<accession>A0A4R2NUF4</accession>
<dbReference type="AlphaFoldDB" id="A0A4R2NUF4"/>
<evidence type="ECO:0000256" key="1">
    <source>
        <dbReference type="ARBA" id="ARBA00010923"/>
    </source>
</evidence>
<feature type="domain" description="Type I restriction modification DNA specificity" evidence="4">
    <location>
        <begin position="219"/>
        <end position="350"/>
    </location>
</feature>
<dbReference type="InterPro" id="IPR052021">
    <property type="entry name" value="Type-I_RS_S_subunit"/>
</dbReference>
<dbReference type="Pfam" id="PF01420">
    <property type="entry name" value="Methylase_S"/>
    <property type="match status" value="2"/>
</dbReference>
<evidence type="ECO:0000313" key="6">
    <source>
        <dbReference type="Proteomes" id="UP000294564"/>
    </source>
</evidence>
<evidence type="ECO:0000313" key="5">
    <source>
        <dbReference type="EMBL" id="TCP25144.1"/>
    </source>
</evidence>
<feature type="domain" description="Type I restriction modification DNA specificity" evidence="4">
    <location>
        <begin position="84"/>
        <end position="178"/>
    </location>
</feature>
<evidence type="ECO:0000256" key="2">
    <source>
        <dbReference type="ARBA" id="ARBA00022747"/>
    </source>
</evidence>
<evidence type="ECO:0000259" key="4">
    <source>
        <dbReference type="Pfam" id="PF01420"/>
    </source>
</evidence>
<dbReference type="InterPro" id="IPR044946">
    <property type="entry name" value="Restrct_endonuc_typeI_TRD_sf"/>
</dbReference>
<proteinExistence type="inferred from homology"/>
<keyword evidence="3" id="KW-0238">DNA-binding</keyword>
<dbReference type="GO" id="GO:0009307">
    <property type="term" value="P:DNA restriction-modification system"/>
    <property type="evidence" value="ECO:0007669"/>
    <property type="project" value="UniProtKB-KW"/>
</dbReference>
<dbReference type="GO" id="GO:0003677">
    <property type="term" value="F:DNA binding"/>
    <property type="evidence" value="ECO:0007669"/>
    <property type="project" value="UniProtKB-KW"/>
</dbReference>
<comment type="similarity">
    <text evidence="1">Belongs to the type-I restriction system S methylase family.</text>
</comment>
<keyword evidence="2" id="KW-0680">Restriction system</keyword>
<dbReference type="SUPFAM" id="SSF116734">
    <property type="entry name" value="DNA methylase specificity domain"/>
    <property type="match status" value="2"/>
</dbReference>
<keyword evidence="6" id="KW-1185">Reference proteome</keyword>
<organism evidence="5 6">
    <name type="scientific">Tenacibaculum skagerrakense</name>
    <dbReference type="NCBI Taxonomy" id="186571"/>
    <lineage>
        <taxon>Bacteria</taxon>
        <taxon>Pseudomonadati</taxon>
        <taxon>Bacteroidota</taxon>
        <taxon>Flavobacteriia</taxon>
        <taxon>Flavobacteriales</taxon>
        <taxon>Flavobacteriaceae</taxon>
        <taxon>Tenacibaculum</taxon>
    </lineage>
</organism>
<dbReference type="EMBL" id="SLXM01000004">
    <property type="protein sequence ID" value="TCP25144.1"/>
    <property type="molecule type" value="Genomic_DNA"/>
</dbReference>
<dbReference type="PANTHER" id="PTHR30408">
    <property type="entry name" value="TYPE-1 RESTRICTION ENZYME ECOKI SPECIFICITY PROTEIN"/>
    <property type="match status" value="1"/>
</dbReference>
<dbReference type="PANTHER" id="PTHR30408:SF13">
    <property type="entry name" value="TYPE I RESTRICTION ENZYME HINDI SPECIFICITY SUBUNIT"/>
    <property type="match status" value="1"/>
</dbReference>
<dbReference type="Proteomes" id="UP000294564">
    <property type="component" value="Unassembled WGS sequence"/>
</dbReference>
<gene>
    <name evidence="5" type="ORF">EV195_104177</name>
</gene>
<comment type="caution">
    <text evidence="5">The sequence shown here is derived from an EMBL/GenBank/DDBJ whole genome shotgun (WGS) entry which is preliminary data.</text>
</comment>
<dbReference type="RefSeq" id="WP_132794528.1">
    <property type="nucleotide sequence ID" value="NZ_SLXM01000004.1"/>
</dbReference>
<sequence>MSYKNRVNFKPLSEFIKRVNIKNKDGKVSELKGINIDKFFMPSVANVVGTDLTRYKVVKPQQFACNRMHVGRDYRLPIAVSKFDKNIIVSPAYDVFEIIDTNKLNPEYLMMWFSRSEFDRNCWFYTDTDVRGKLGWDSFCEIELPIPSIEKQNEIVKEYNIVINRIKLNEQLNQKLEKTAQALYKYWFVDFEFPNKEGKPYKSSDGEMVYNEELDKEIPVGWEVKTFSDVAEISAGGDKPRVFSGFKTKECHVPIFSNGVTEEGLYGFTNVAKILKNSITISARGTIGYTVLRNEPFVPIVRLIVLTPKNENHTSYIFKYIENFDFNSSGSVQKQLTKPDLSVLKILVPKFSLLNLFESQFNSIKKETIKRKQEIELLNEFESIILAKMTKVEVEKEMIN</sequence>
<reference evidence="5 6" key="1">
    <citation type="submission" date="2019-03" db="EMBL/GenBank/DDBJ databases">
        <title>Genomic Encyclopedia of Type Strains, Phase IV (KMG-IV): sequencing the most valuable type-strain genomes for metagenomic binning, comparative biology and taxonomic classification.</title>
        <authorList>
            <person name="Goeker M."/>
        </authorList>
    </citation>
    <scope>NUCLEOTIDE SEQUENCE [LARGE SCALE GENOMIC DNA]</scope>
    <source>
        <strain evidence="5 6">DSM 14836</strain>
    </source>
</reference>
<dbReference type="InterPro" id="IPR000055">
    <property type="entry name" value="Restrct_endonuc_typeI_TRD"/>
</dbReference>
<protein>
    <submittedName>
        <fullName evidence="5">Type I restriction enzyme S subunit</fullName>
    </submittedName>
</protein>
<dbReference type="OrthoDB" id="9816225at2"/>
<name>A0A4R2NUF4_9FLAO</name>
<evidence type="ECO:0000256" key="3">
    <source>
        <dbReference type="ARBA" id="ARBA00023125"/>
    </source>
</evidence>
<dbReference type="Gene3D" id="3.90.220.20">
    <property type="entry name" value="DNA methylase specificity domains"/>
    <property type="match status" value="2"/>
</dbReference>